<dbReference type="Gene3D" id="3.30.40.10">
    <property type="entry name" value="Zinc/RING finger domain, C3HC4 (zinc finger)"/>
    <property type="match status" value="1"/>
</dbReference>
<dbReference type="PROSITE" id="PS50089">
    <property type="entry name" value="ZF_RING_2"/>
    <property type="match status" value="1"/>
</dbReference>
<evidence type="ECO:0000256" key="11">
    <source>
        <dbReference type="ARBA" id="ARBA00022989"/>
    </source>
</evidence>
<dbReference type="CDD" id="cd16461">
    <property type="entry name" value="RING-H2_EL5-like"/>
    <property type="match status" value="1"/>
</dbReference>
<keyword evidence="8 14" id="KW-0863">Zinc-finger</keyword>
<evidence type="ECO:0000256" key="4">
    <source>
        <dbReference type="ARBA" id="ARBA00012483"/>
    </source>
</evidence>
<evidence type="ECO:0000256" key="16">
    <source>
        <dbReference type="SAM" id="Phobius"/>
    </source>
</evidence>
<dbReference type="EC" id="2.3.2.27" evidence="4"/>
<dbReference type="Proteomes" id="UP001457282">
    <property type="component" value="Unassembled WGS sequence"/>
</dbReference>
<dbReference type="EMBL" id="JBEDUW010000003">
    <property type="protein sequence ID" value="KAK9938134.1"/>
    <property type="molecule type" value="Genomic_DNA"/>
</dbReference>
<dbReference type="GO" id="GO:0008270">
    <property type="term" value="F:zinc ion binding"/>
    <property type="evidence" value="ECO:0007669"/>
    <property type="project" value="UniProtKB-KW"/>
</dbReference>
<feature type="transmembrane region" description="Helical" evidence="16">
    <location>
        <begin position="28"/>
        <end position="48"/>
    </location>
</feature>
<evidence type="ECO:0000256" key="5">
    <source>
        <dbReference type="ARBA" id="ARBA00022679"/>
    </source>
</evidence>
<dbReference type="SMART" id="SM00184">
    <property type="entry name" value="RING"/>
    <property type="match status" value="1"/>
</dbReference>
<reference evidence="18 19" key="1">
    <citation type="journal article" date="2023" name="G3 (Bethesda)">
        <title>A chromosome-length genome assembly and annotation of blackberry (Rubus argutus, cv. 'Hillquist').</title>
        <authorList>
            <person name="Bruna T."/>
            <person name="Aryal R."/>
            <person name="Dudchenko O."/>
            <person name="Sargent D.J."/>
            <person name="Mead D."/>
            <person name="Buti M."/>
            <person name="Cavallini A."/>
            <person name="Hytonen T."/>
            <person name="Andres J."/>
            <person name="Pham M."/>
            <person name="Weisz D."/>
            <person name="Mascagni F."/>
            <person name="Usai G."/>
            <person name="Natali L."/>
            <person name="Bassil N."/>
            <person name="Fernandez G.E."/>
            <person name="Lomsadze A."/>
            <person name="Armour M."/>
            <person name="Olukolu B."/>
            <person name="Poorten T."/>
            <person name="Britton C."/>
            <person name="Davik J."/>
            <person name="Ashrafi H."/>
            <person name="Aiden E.L."/>
            <person name="Borodovsky M."/>
            <person name="Worthington M."/>
        </authorList>
    </citation>
    <scope>NUCLEOTIDE SEQUENCE [LARGE SCALE GENOMIC DNA]</scope>
    <source>
        <strain evidence="18">PI 553951</strain>
    </source>
</reference>
<comment type="catalytic activity">
    <reaction evidence="1">
        <text>S-ubiquitinyl-[E2 ubiquitin-conjugating enzyme]-L-cysteine + [acceptor protein]-L-lysine = [E2 ubiquitin-conjugating enzyme]-L-cysteine + N(6)-ubiquitinyl-[acceptor protein]-L-lysine.</text>
        <dbReference type="EC" id="2.3.2.27"/>
    </reaction>
</comment>
<dbReference type="GO" id="GO:0016020">
    <property type="term" value="C:membrane"/>
    <property type="evidence" value="ECO:0007669"/>
    <property type="project" value="UniProtKB-SubCell"/>
</dbReference>
<name>A0AAW1XP37_RUBAR</name>
<keyword evidence="15" id="KW-0175">Coiled coil</keyword>
<evidence type="ECO:0000256" key="7">
    <source>
        <dbReference type="ARBA" id="ARBA00022723"/>
    </source>
</evidence>
<evidence type="ECO:0000256" key="10">
    <source>
        <dbReference type="ARBA" id="ARBA00022833"/>
    </source>
</evidence>
<dbReference type="InterPro" id="IPR001841">
    <property type="entry name" value="Znf_RING"/>
</dbReference>
<evidence type="ECO:0000256" key="9">
    <source>
        <dbReference type="ARBA" id="ARBA00022786"/>
    </source>
</evidence>
<comment type="similarity">
    <text evidence="13">Belongs to the RING-type zinc finger family. ATL subfamily.</text>
</comment>
<dbReference type="AlphaFoldDB" id="A0AAW1XP37"/>
<keyword evidence="12 16" id="KW-0472">Membrane</keyword>
<keyword evidence="6 16" id="KW-0812">Transmembrane</keyword>
<keyword evidence="19" id="KW-1185">Reference proteome</keyword>
<evidence type="ECO:0000259" key="17">
    <source>
        <dbReference type="PROSITE" id="PS50089"/>
    </source>
</evidence>
<evidence type="ECO:0000313" key="19">
    <source>
        <dbReference type="Proteomes" id="UP001457282"/>
    </source>
</evidence>
<dbReference type="InterPro" id="IPR013083">
    <property type="entry name" value="Znf_RING/FYVE/PHD"/>
</dbReference>
<evidence type="ECO:0000256" key="13">
    <source>
        <dbReference type="ARBA" id="ARBA00024209"/>
    </source>
</evidence>
<keyword evidence="5" id="KW-0808">Transferase</keyword>
<dbReference type="GO" id="GO:0061630">
    <property type="term" value="F:ubiquitin protein ligase activity"/>
    <property type="evidence" value="ECO:0007669"/>
    <property type="project" value="UniProtKB-EC"/>
</dbReference>
<keyword evidence="9" id="KW-0833">Ubl conjugation pathway</keyword>
<feature type="coiled-coil region" evidence="15">
    <location>
        <begin position="144"/>
        <end position="172"/>
    </location>
</feature>
<dbReference type="PANTHER" id="PTHR45768:SF61">
    <property type="entry name" value="RING-H2 FINGER PROTEIN ATL18"/>
    <property type="match status" value="1"/>
</dbReference>
<evidence type="ECO:0000313" key="18">
    <source>
        <dbReference type="EMBL" id="KAK9938134.1"/>
    </source>
</evidence>
<sequence>MGLAVCQFINNFKHIYTKARSNARTLSLLHLIKQIVIFIIIMFPQALISPPPVSSLFSASAIVVILIYICVIAFSLLLSLIAIVIFYMIWDFFFFPQSRQSRQSDLESGDAQRLYEPDVNYDSVEWHEQEVFYQAAVLHNMRVLEILDRVIEELEERKKRRQKRERRRALEKKLPPTVCYGSHESEIHCKDCAICLQEFETGDMCQVLPSCNHTFHSKCINHWLRENLTCPICRNRVIDL</sequence>
<keyword evidence="10" id="KW-0862">Zinc</keyword>
<feature type="domain" description="RING-type" evidence="17">
    <location>
        <begin position="192"/>
        <end position="234"/>
    </location>
</feature>
<evidence type="ECO:0000256" key="6">
    <source>
        <dbReference type="ARBA" id="ARBA00022692"/>
    </source>
</evidence>
<feature type="transmembrane region" description="Helical" evidence="16">
    <location>
        <begin position="60"/>
        <end position="90"/>
    </location>
</feature>
<keyword evidence="7" id="KW-0479">Metal-binding</keyword>
<accession>A0AAW1XP37</accession>
<dbReference type="SUPFAM" id="SSF57850">
    <property type="entry name" value="RING/U-box"/>
    <property type="match status" value="1"/>
</dbReference>
<evidence type="ECO:0000256" key="3">
    <source>
        <dbReference type="ARBA" id="ARBA00004906"/>
    </source>
</evidence>
<evidence type="ECO:0000256" key="8">
    <source>
        <dbReference type="ARBA" id="ARBA00022771"/>
    </source>
</evidence>
<evidence type="ECO:0000256" key="2">
    <source>
        <dbReference type="ARBA" id="ARBA00004167"/>
    </source>
</evidence>
<evidence type="ECO:0000256" key="1">
    <source>
        <dbReference type="ARBA" id="ARBA00000900"/>
    </source>
</evidence>
<evidence type="ECO:0000256" key="14">
    <source>
        <dbReference type="PROSITE-ProRule" id="PRU00175"/>
    </source>
</evidence>
<keyword evidence="11 16" id="KW-1133">Transmembrane helix</keyword>
<gene>
    <name evidence="18" type="ORF">M0R45_014890</name>
</gene>
<dbReference type="Pfam" id="PF13639">
    <property type="entry name" value="zf-RING_2"/>
    <property type="match status" value="1"/>
</dbReference>
<organism evidence="18 19">
    <name type="scientific">Rubus argutus</name>
    <name type="common">Southern blackberry</name>
    <dbReference type="NCBI Taxonomy" id="59490"/>
    <lineage>
        <taxon>Eukaryota</taxon>
        <taxon>Viridiplantae</taxon>
        <taxon>Streptophyta</taxon>
        <taxon>Embryophyta</taxon>
        <taxon>Tracheophyta</taxon>
        <taxon>Spermatophyta</taxon>
        <taxon>Magnoliopsida</taxon>
        <taxon>eudicotyledons</taxon>
        <taxon>Gunneridae</taxon>
        <taxon>Pentapetalae</taxon>
        <taxon>rosids</taxon>
        <taxon>fabids</taxon>
        <taxon>Rosales</taxon>
        <taxon>Rosaceae</taxon>
        <taxon>Rosoideae</taxon>
        <taxon>Rosoideae incertae sedis</taxon>
        <taxon>Rubus</taxon>
    </lineage>
</organism>
<comment type="subcellular location">
    <subcellularLocation>
        <location evidence="2">Membrane</location>
        <topology evidence="2">Single-pass membrane protein</topology>
    </subcellularLocation>
</comment>
<dbReference type="PANTHER" id="PTHR45768">
    <property type="entry name" value="E3 UBIQUITIN-PROTEIN LIGASE RNF13-LIKE"/>
    <property type="match status" value="1"/>
</dbReference>
<evidence type="ECO:0000256" key="15">
    <source>
        <dbReference type="SAM" id="Coils"/>
    </source>
</evidence>
<evidence type="ECO:0000256" key="12">
    <source>
        <dbReference type="ARBA" id="ARBA00023136"/>
    </source>
</evidence>
<comment type="caution">
    <text evidence="18">The sequence shown here is derived from an EMBL/GenBank/DDBJ whole genome shotgun (WGS) entry which is preliminary data.</text>
</comment>
<comment type="pathway">
    <text evidence="3">Protein modification; protein ubiquitination.</text>
</comment>
<proteinExistence type="inferred from homology"/>
<protein>
    <recommendedName>
        <fullName evidence="4">RING-type E3 ubiquitin transferase</fullName>
        <ecNumber evidence="4">2.3.2.27</ecNumber>
    </recommendedName>
</protein>